<sequence>MPFAISKKYENIDWINLNLTDDASKDWSMGISIIEDRFKSRFFNHINLIKNDEFSGFLTMSIDCLLIETLMQFYLGIENTETNYRGEQWKSFKDFLIYSKHFNADFSTNKKCKIFYQHFRCGLLHQAQTKHKSRIKINQSNFVVLANSTNIDEGLIIDRKQFHDKLILEFEDYIQRLKDNKDNFQGQNLRIKAIDKMNLICV</sequence>
<reference evidence="1 2" key="1">
    <citation type="journal article" date="2015" name="Stand. Genomic Sci.">
        <title>Genomic Encyclopedia of Bacterial and Archaeal Type Strains, Phase III: the genomes of soil and plant-associated and newly described type strains.</title>
        <authorList>
            <person name="Whitman W.B."/>
            <person name="Woyke T."/>
            <person name="Klenk H.P."/>
            <person name="Zhou Y."/>
            <person name="Lilburn T.G."/>
            <person name="Beck B.J."/>
            <person name="De Vos P."/>
            <person name="Vandamme P."/>
            <person name="Eisen J.A."/>
            <person name="Garrity G."/>
            <person name="Hugenholtz P."/>
            <person name="Kyrpides N.C."/>
        </authorList>
    </citation>
    <scope>NUCLEOTIDE SEQUENCE [LARGE SCALE GENOMIC DNA]</scope>
    <source>
        <strain evidence="1 2">CGMCC 1.7270</strain>
    </source>
</reference>
<organism evidence="1 2">
    <name type="scientific">Flavobacterium cauense R2A-7</name>
    <dbReference type="NCBI Taxonomy" id="1341154"/>
    <lineage>
        <taxon>Bacteria</taxon>
        <taxon>Pseudomonadati</taxon>
        <taxon>Bacteroidota</taxon>
        <taxon>Flavobacteriia</taxon>
        <taxon>Flavobacteriales</taxon>
        <taxon>Flavobacteriaceae</taxon>
        <taxon>Flavobacterium</taxon>
    </lineage>
</organism>
<proteinExistence type="predicted"/>
<dbReference type="STRING" id="1341154.FCR2A7T_24110"/>
<comment type="caution">
    <text evidence="1">The sequence shown here is derived from an EMBL/GenBank/DDBJ whole genome shotgun (WGS) entry which is preliminary data.</text>
</comment>
<dbReference type="Proteomes" id="UP000319848">
    <property type="component" value="Unassembled WGS sequence"/>
</dbReference>
<accession>V6RXV6</accession>
<dbReference type="EMBL" id="VLKQ01000001">
    <property type="protein sequence ID" value="TWI15338.1"/>
    <property type="molecule type" value="Genomic_DNA"/>
</dbReference>
<name>V6RXV6_9FLAO</name>
<keyword evidence="2" id="KW-1185">Reference proteome</keyword>
<gene>
    <name evidence="1" type="ORF">IP98_00330</name>
</gene>
<dbReference type="OrthoDB" id="8367156at2"/>
<dbReference type="AlphaFoldDB" id="V6RXV6"/>
<protein>
    <submittedName>
        <fullName evidence="1">Uncharacterized protein</fullName>
    </submittedName>
</protein>
<dbReference type="RefSeq" id="WP_023571515.1">
    <property type="nucleotide sequence ID" value="NZ_AVBI01000019.1"/>
</dbReference>
<evidence type="ECO:0000313" key="1">
    <source>
        <dbReference type="EMBL" id="TWI15338.1"/>
    </source>
</evidence>
<evidence type="ECO:0000313" key="2">
    <source>
        <dbReference type="Proteomes" id="UP000319848"/>
    </source>
</evidence>